<accession>A0ABQ1FI68</accession>
<dbReference type="EMBL" id="BMHE01000078">
    <property type="protein sequence ID" value="GGA14809.1"/>
    <property type="molecule type" value="Genomic_DNA"/>
</dbReference>
<reference evidence="2" key="1">
    <citation type="journal article" date="2019" name="Int. J. Syst. Evol. Microbiol.">
        <title>The Global Catalogue of Microorganisms (GCM) 10K type strain sequencing project: providing services to taxonomists for standard genome sequencing and annotation.</title>
        <authorList>
            <consortium name="The Broad Institute Genomics Platform"/>
            <consortium name="The Broad Institute Genome Sequencing Center for Infectious Disease"/>
            <person name="Wu L."/>
            <person name="Ma J."/>
        </authorList>
    </citation>
    <scope>NUCLEOTIDE SEQUENCE [LARGE SCALE GENOMIC DNA]</scope>
    <source>
        <strain evidence="2">CGMCC 1.15043</strain>
    </source>
</reference>
<proteinExistence type="predicted"/>
<sequence>MDWVVALQQLIDLINEVATQACKKLSKLIKSQLSLAKEIKGLRNQDLLANGCGGGSTIASFFKYGKEKKEPSDRKIAAEYFNKISSITEVPLEYVQNTKPAIIAQHSFTEFVLLKLTATDIVGLGNLFRTMQVDITNGITIEKKKVKTIIYPERLIRSAFLDNKDDTQLIQSTVIPLLIDLRKEFFTIELYVTNEVLLYPKFVVNIEKALRINLECYYFLPAILRPNIKKLCIVGHNGIVENSLNNYLDEIRSATMLYRIIRENSTKDFRVDYK</sequence>
<protein>
    <submittedName>
        <fullName evidence="1">Uncharacterized protein</fullName>
    </submittedName>
</protein>
<evidence type="ECO:0000313" key="1">
    <source>
        <dbReference type="EMBL" id="GGA14809.1"/>
    </source>
</evidence>
<evidence type="ECO:0000313" key="2">
    <source>
        <dbReference type="Proteomes" id="UP000615455"/>
    </source>
</evidence>
<gene>
    <name evidence="1" type="ORF">GCM10008018_69590</name>
</gene>
<organism evidence="1 2">
    <name type="scientific">Paenibacillus marchantiophytorum</name>
    <dbReference type="NCBI Taxonomy" id="1619310"/>
    <lineage>
        <taxon>Bacteria</taxon>
        <taxon>Bacillati</taxon>
        <taxon>Bacillota</taxon>
        <taxon>Bacilli</taxon>
        <taxon>Bacillales</taxon>
        <taxon>Paenibacillaceae</taxon>
        <taxon>Paenibacillus</taxon>
    </lineage>
</organism>
<dbReference type="Proteomes" id="UP000615455">
    <property type="component" value="Unassembled WGS sequence"/>
</dbReference>
<name>A0ABQ1FI68_9BACL</name>
<keyword evidence="2" id="KW-1185">Reference proteome</keyword>
<comment type="caution">
    <text evidence="1">The sequence shown here is derived from an EMBL/GenBank/DDBJ whole genome shotgun (WGS) entry which is preliminary data.</text>
</comment>